<organism evidence="2 3">
    <name type="scientific">Nephila pilipes</name>
    <name type="common">Giant wood spider</name>
    <name type="synonym">Nephila maculata</name>
    <dbReference type="NCBI Taxonomy" id="299642"/>
    <lineage>
        <taxon>Eukaryota</taxon>
        <taxon>Metazoa</taxon>
        <taxon>Ecdysozoa</taxon>
        <taxon>Arthropoda</taxon>
        <taxon>Chelicerata</taxon>
        <taxon>Arachnida</taxon>
        <taxon>Araneae</taxon>
        <taxon>Araneomorphae</taxon>
        <taxon>Entelegynae</taxon>
        <taxon>Araneoidea</taxon>
        <taxon>Nephilidae</taxon>
        <taxon>Nephila</taxon>
    </lineage>
</organism>
<dbReference type="EMBL" id="BMAW01018810">
    <property type="protein sequence ID" value="GFT60313.1"/>
    <property type="molecule type" value="Genomic_DNA"/>
</dbReference>
<feature type="compositionally biased region" description="Basic and acidic residues" evidence="1">
    <location>
        <begin position="42"/>
        <end position="52"/>
    </location>
</feature>
<accession>A0A8X6PAH1</accession>
<keyword evidence="3" id="KW-1185">Reference proteome</keyword>
<feature type="region of interest" description="Disordered" evidence="1">
    <location>
        <begin position="20"/>
        <end position="64"/>
    </location>
</feature>
<dbReference type="AlphaFoldDB" id="A0A8X6PAH1"/>
<reference evidence="2" key="1">
    <citation type="submission" date="2020-08" db="EMBL/GenBank/DDBJ databases">
        <title>Multicomponent nature underlies the extraordinary mechanical properties of spider dragline silk.</title>
        <authorList>
            <person name="Kono N."/>
            <person name="Nakamura H."/>
            <person name="Mori M."/>
            <person name="Yoshida Y."/>
            <person name="Ohtoshi R."/>
            <person name="Malay A.D."/>
            <person name="Moran D.A.P."/>
            <person name="Tomita M."/>
            <person name="Numata K."/>
            <person name="Arakawa K."/>
        </authorList>
    </citation>
    <scope>NUCLEOTIDE SEQUENCE</scope>
</reference>
<dbReference type="Proteomes" id="UP000887013">
    <property type="component" value="Unassembled WGS sequence"/>
</dbReference>
<evidence type="ECO:0000313" key="2">
    <source>
        <dbReference type="EMBL" id="GFT60313.1"/>
    </source>
</evidence>
<comment type="caution">
    <text evidence="2">The sequence shown here is derived from an EMBL/GenBank/DDBJ whole genome shotgun (WGS) entry which is preliminary data.</text>
</comment>
<evidence type="ECO:0000313" key="3">
    <source>
        <dbReference type="Proteomes" id="UP000887013"/>
    </source>
</evidence>
<evidence type="ECO:0000256" key="1">
    <source>
        <dbReference type="SAM" id="MobiDB-lite"/>
    </source>
</evidence>
<name>A0A8X6PAH1_NEPPI</name>
<proteinExistence type="predicted"/>
<sequence>MTFSPSKVQTEVMDIHEVTHSATPIGDPIAKGFGRPMPRLRKTADHHARAPKESGTFVRKKADIHKRRYADKEERFVQGDCISSKKQNNSRDSELLDYCIR</sequence>
<protein>
    <submittedName>
        <fullName evidence="2">Uncharacterized protein</fullName>
    </submittedName>
</protein>
<gene>
    <name evidence="2" type="ORF">NPIL_53631</name>
</gene>